<evidence type="ECO:0000313" key="1">
    <source>
        <dbReference type="EMBL" id="AUN30153.1"/>
    </source>
</evidence>
<gene>
    <name evidence="1" type="ORF">C0V82_07845</name>
</gene>
<dbReference type="KEGG" id="ncb:C0V82_07845"/>
<dbReference type="RefSeq" id="WP_102111854.1">
    <property type="nucleotide sequence ID" value="NZ_BMGN01000002.1"/>
</dbReference>
<name>A0A2K9NAH8_9PROT</name>
<reference evidence="1 2" key="1">
    <citation type="submission" date="2017-12" db="EMBL/GenBank/DDBJ databases">
        <title>Genomes of bacteria within cyanobacterial aggregates.</title>
        <authorList>
            <person name="Cai H."/>
        </authorList>
    </citation>
    <scope>NUCLEOTIDE SEQUENCE [LARGE SCALE GENOMIC DNA]</scope>
    <source>
        <strain evidence="1 2">TH16</strain>
    </source>
</reference>
<dbReference type="AlphaFoldDB" id="A0A2K9NAH8"/>
<keyword evidence="2" id="KW-1185">Reference proteome</keyword>
<dbReference type="Proteomes" id="UP000234752">
    <property type="component" value="Chromosome eg_1"/>
</dbReference>
<dbReference type="EMBL" id="CP025611">
    <property type="protein sequence ID" value="AUN30153.1"/>
    <property type="molecule type" value="Genomic_DNA"/>
</dbReference>
<protein>
    <submittedName>
        <fullName evidence="1">Uncharacterized protein</fullName>
    </submittedName>
</protein>
<proteinExistence type="predicted"/>
<organism evidence="1 2">
    <name type="scientific">Niveispirillum cyanobacteriorum</name>
    <dbReference type="NCBI Taxonomy" id="1612173"/>
    <lineage>
        <taxon>Bacteria</taxon>
        <taxon>Pseudomonadati</taxon>
        <taxon>Pseudomonadota</taxon>
        <taxon>Alphaproteobacteria</taxon>
        <taxon>Rhodospirillales</taxon>
        <taxon>Azospirillaceae</taxon>
        <taxon>Niveispirillum</taxon>
    </lineage>
</organism>
<evidence type="ECO:0000313" key="2">
    <source>
        <dbReference type="Proteomes" id="UP000234752"/>
    </source>
</evidence>
<sequence>MKYFDVIEASYLATDIALTERQAADEPGPLKIDGSPPTVTAQYVNERAYFVLLVAQFEDLVNNAVNAQVDQGRGSADWRTRELWGAVIPRTRRIQDIPFKLRLALLIDRQRVEYRDACGLYDARNLIAHGVLDGPLSIQTAINQLRAVASLIQEVP</sequence>
<accession>A0A2K9NAH8</accession>
<dbReference type="OrthoDB" id="7361447at2"/>